<evidence type="ECO:0000256" key="2">
    <source>
        <dbReference type="SAM" id="MobiDB-lite"/>
    </source>
</evidence>
<dbReference type="AlphaFoldDB" id="A0AAV7X7Q5"/>
<dbReference type="Proteomes" id="UP001075354">
    <property type="component" value="Chromosome 14"/>
</dbReference>
<feature type="region of interest" description="Disordered" evidence="2">
    <location>
        <begin position="1"/>
        <end position="72"/>
    </location>
</feature>
<feature type="region of interest" description="Disordered" evidence="2">
    <location>
        <begin position="500"/>
        <end position="538"/>
    </location>
</feature>
<accession>A0AAV7X7Q5</accession>
<evidence type="ECO:0000313" key="4">
    <source>
        <dbReference type="Proteomes" id="UP001075354"/>
    </source>
</evidence>
<feature type="compositionally biased region" description="Basic and acidic residues" evidence="2">
    <location>
        <begin position="242"/>
        <end position="258"/>
    </location>
</feature>
<feature type="compositionally biased region" description="Acidic residues" evidence="2">
    <location>
        <begin position="527"/>
        <end position="537"/>
    </location>
</feature>
<protein>
    <submittedName>
        <fullName evidence="3">Uncharacterized protein</fullName>
    </submittedName>
</protein>
<keyword evidence="1" id="KW-0175">Coiled coil</keyword>
<feature type="region of interest" description="Disordered" evidence="2">
    <location>
        <begin position="735"/>
        <end position="789"/>
    </location>
</feature>
<feature type="coiled-coil region" evidence="1">
    <location>
        <begin position="306"/>
        <end position="410"/>
    </location>
</feature>
<evidence type="ECO:0000313" key="3">
    <source>
        <dbReference type="EMBL" id="KAJ1520587.1"/>
    </source>
</evidence>
<proteinExistence type="predicted"/>
<feature type="compositionally biased region" description="Acidic residues" evidence="2">
    <location>
        <begin position="897"/>
        <end position="906"/>
    </location>
</feature>
<evidence type="ECO:0000256" key="1">
    <source>
        <dbReference type="SAM" id="Coils"/>
    </source>
</evidence>
<feature type="region of interest" description="Disordered" evidence="2">
    <location>
        <begin position="878"/>
        <end position="913"/>
    </location>
</feature>
<feature type="coiled-coil region" evidence="1">
    <location>
        <begin position="682"/>
        <end position="709"/>
    </location>
</feature>
<feature type="compositionally biased region" description="Acidic residues" evidence="2">
    <location>
        <begin position="504"/>
        <end position="514"/>
    </location>
</feature>
<feature type="coiled-coil region" evidence="1">
    <location>
        <begin position="612"/>
        <end position="653"/>
    </location>
</feature>
<keyword evidence="4" id="KW-1185">Reference proteome</keyword>
<reference evidence="3" key="1">
    <citation type="submission" date="2022-12" db="EMBL/GenBank/DDBJ databases">
        <title>Chromosome-level genome assembly of the bean flower thrips Megalurothrips usitatus.</title>
        <authorList>
            <person name="Ma L."/>
            <person name="Liu Q."/>
            <person name="Li H."/>
            <person name="Cai W."/>
        </authorList>
    </citation>
    <scope>NUCLEOTIDE SEQUENCE</scope>
    <source>
        <strain evidence="3">Cailab_2022a</strain>
    </source>
</reference>
<feature type="region of interest" description="Disordered" evidence="2">
    <location>
        <begin position="240"/>
        <end position="261"/>
    </location>
</feature>
<organism evidence="3 4">
    <name type="scientific">Megalurothrips usitatus</name>
    <name type="common">bean blossom thrips</name>
    <dbReference type="NCBI Taxonomy" id="439358"/>
    <lineage>
        <taxon>Eukaryota</taxon>
        <taxon>Metazoa</taxon>
        <taxon>Ecdysozoa</taxon>
        <taxon>Arthropoda</taxon>
        <taxon>Hexapoda</taxon>
        <taxon>Insecta</taxon>
        <taxon>Pterygota</taxon>
        <taxon>Neoptera</taxon>
        <taxon>Paraneoptera</taxon>
        <taxon>Thysanoptera</taxon>
        <taxon>Terebrantia</taxon>
        <taxon>Thripoidea</taxon>
        <taxon>Thripidae</taxon>
        <taxon>Megalurothrips</taxon>
    </lineage>
</organism>
<comment type="caution">
    <text evidence="3">The sequence shown here is derived from an EMBL/GenBank/DDBJ whole genome shotgun (WGS) entry which is preliminary data.</text>
</comment>
<sequence length="1038" mass="113044">MGATQSAGSTDPEDAVLATTPRTSQDPSQDAAVDDPWWGGSSSSSSVARPQVETLPKAESAPETTATPEARDDAVALLVHRVEELTAALHRERLERGRQWQQLVSGGAARARAPGQEGSGDEEEPADAAAPQSPDQRRRELELLRAQLGAHRDARRVKLEAVSAEMERLRTELAAERALRERLQQAADVVTLPVDAMMVEGEQLRDDLRREREARVDLGRQVHDLQDRVGELQAALDAADGAARRERDAAGSAREEAARAQADAQEAAAELAAVRDVLARGAIELTEVQRQAAALKEVAAISKRMLAIREEQVRDMKQQLTAIEEKVGRPEHSESTLSNLRAEYEKQIANIRGLKQLYEERARVLQQEKDKQAAELQRRAEEAATLQDAVRELEDKAARLETTLSERGDNVEELEFQLGDSVAECQSLTAQMARINSLFTQMLLGLGPRTDLDRLQHLLHENHDLIADIAVKGDGSDIAPVLPKLILDLITQVENEARMKQDADGQDGDGEDAEASSAEQQHPEAAQSDEDAVEEDAVTPPLGKEQLVNEIASNLPKVWAVLRELVSQQAGRGVRRGSVGDSEKGAASCYTSVNTPGGPRRVISVSKTYIRLKDLIVEKRSLQKELGNLKQLNGHLETRLDEQETRLSQVSSELHKTWGLVGRLQAQHQQLHTHEKILRYELHQKRELLSELKQELEYCRQKWESAREKNSQTDREWRLLRREFAARKARDATRLHDLNNSTSGESGLGEDSGEDDADVSSGRSETPSVAEEPPPPASPSSPAAEEQDVAAPELPIDTVDAAEEQAEVAAVPIQVSLAPQLEATEEEHGGELLSLDLAPVRAVTTTACRVVTTEPLTASVVRHAAVVLQTEVVPAASAVSTTRLPRPRRLGDAPGEAVDDASEDSDAAGRPQDLTDLKARALVTYAQRVASLRAQQEDEQVTQADTVQDAVNDAVQDVVQDSPPDTPQDSALQPPLMRVVPLFDALSVMRPDAAPAPNSFFGALDVRGLDFSSSDVTASLEASAAPAVDVPRTSPREG</sequence>
<gene>
    <name evidence="3" type="ORF">ONE63_003699</name>
</gene>
<name>A0AAV7X7Q5_9NEOP</name>
<dbReference type="EMBL" id="JAPTSV010000014">
    <property type="protein sequence ID" value="KAJ1520587.1"/>
    <property type="molecule type" value="Genomic_DNA"/>
</dbReference>
<feature type="region of interest" description="Disordered" evidence="2">
    <location>
        <begin position="105"/>
        <end position="137"/>
    </location>
</feature>